<evidence type="ECO:0000256" key="2">
    <source>
        <dbReference type="SAM" id="Phobius"/>
    </source>
</evidence>
<dbReference type="EMBL" id="JAUCMV010000001">
    <property type="protein sequence ID" value="KAK0423035.1"/>
    <property type="molecule type" value="Genomic_DNA"/>
</dbReference>
<evidence type="ECO:0000256" key="1">
    <source>
        <dbReference type="SAM" id="MobiDB-lite"/>
    </source>
</evidence>
<feature type="region of interest" description="Disordered" evidence="1">
    <location>
        <begin position="168"/>
        <end position="190"/>
    </location>
</feature>
<feature type="transmembrane region" description="Helical" evidence="2">
    <location>
        <begin position="12"/>
        <end position="34"/>
    </location>
</feature>
<sequence>MCARSYVARRKWLLWVLALISALSVVAFLVLTLYDIGWTYSYKNHGVHPKKGWEIALLVLSVGISLAGIVIHLLIFLSLRLGSNWRRGHFVIIVFLVFQVYMMARMIILLYVGSRTIAERKGTKADPFAVVLIVFGTLFFINDVISFLFFVTHFRILKQEVHERECEEAAQEDQRSECTSEPGGRSRKATETPFEDPIVWPTNSRVGIFFLVYLSTPVFACGLVIHILTFIAMWRGRKWHIRCYVAFLYYLLQAYIVTEGVH</sequence>
<feature type="transmembrane region" description="Helical" evidence="2">
    <location>
        <begin position="239"/>
        <end position="258"/>
    </location>
</feature>
<reference evidence="3" key="1">
    <citation type="submission" date="2023-06" db="EMBL/GenBank/DDBJ databases">
        <title>Genomic analysis of the entomopathogenic nematode Steinernema hermaphroditum.</title>
        <authorList>
            <person name="Schwarz E.M."/>
            <person name="Heppert J.K."/>
            <person name="Baniya A."/>
            <person name="Schwartz H.T."/>
            <person name="Tan C.-H."/>
            <person name="Antoshechkin I."/>
            <person name="Sternberg P.W."/>
            <person name="Goodrich-Blair H."/>
            <person name="Dillman A.R."/>
        </authorList>
    </citation>
    <scope>NUCLEOTIDE SEQUENCE</scope>
    <source>
        <strain evidence="3">PS9179</strain>
        <tissue evidence="3">Whole animal</tissue>
    </source>
</reference>
<feature type="compositionally biased region" description="Basic and acidic residues" evidence="1">
    <location>
        <begin position="168"/>
        <end position="178"/>
    </location>
</feature>
<dbReference type="Proteomes" id="UP001175271">
    <property type="component" value="Unassembled WGS sequence"/>
</dbReference>
<organism evidence="3 4">
    <name type="scientific">Steinernema hermaphroditum</name>
    <dbReference type="NCBI Taxonomy" id="289476"/>
    <lineage>
        <taxon>Eukaryota</taxon>
        <taxon>Metazoa</taxon>
        <taxon>Ecdysozoa</taxon>
        <taxon>Nematoda</taxon>
        <taxon>Chromadorea</taxon>
        <taxon>Rhabditida</taxon>
        <taxon>Tylenchina</taxon>
        <taxon>Panagrolaimomorpha</taxon>
        <taxon>Strongyloidoidea</taxon>
        <taxon>Steinernematidae</taxon>
        <taxon>Steinernema</taxon>
    </lineage>
</organism>
<feature type="transmembrane region" description="Helical" evidence="2">
    <location>
        <begin position="208"/>
        <end position="233"/>
    </location>
</feature>
<feature type="transmembrane region" description="Helical" evidence="2">
    <location>
        <begin position="54"/>
        <end position="77"/>
    </location>
</feature>
<protein>
    <submittedName>
        <fullName evidence="3">Uncharacterized protein</fullName>
    </submittedName>
</protein>
<evidence type="ECO:0000313" key="3">
    <source>
        <dbReference type="EMBL" id="KAK0423035.1"/>
    </source>
</evidence>
<keyword evidence="4" id="KW-1185">Reference proteome</keyword>
<accession>A0AA39M765</accession>
<evidence type="ECO:0000313" key="4">
    <source>
        <dbReference type="Proteomes" id="UP001175271"/>
    </source>
</evidence>
<name>A0AA39M765_9BILA</name>
<keyword evidence="2" id="KW-1133">Transmembrane helix</keyword>
<feature type="transmembrane region" description="Helical" evidence="2">
    <location>
        <begin position="89"/>
        <end position="108"/>
    </location>
</feature>
<keyword evidence="2" id="KW-0812">Transmembrane</keyword>
<feature type="transmembrane region" description="Helical" evidence="2">
    <location>
        <begin position="128"/>
        <end position="151"/>
    </location>
</feature>
<keyword evidence="2" id="KW-0472">Membrane</keyword>
<proteinExistence type="predicted"/>
<gene>
    <name evidence="3" type="ORF">QR680_007933</name>
</gene>
<dbReference type="AlphaFoldDB" id="A0AA39M765"/>
<comment type="caution">
    <text evidence="3">The sequence shown here is derived from an EMBL/GenBank/DDBJ whole genome shotgun (WGS) entry which is preliminary data.</text>
</comment>